<dbReference type="PATRIC" id="fig|34073.19.peg.4361"/>
<accession>A0A0H2LWK4</accession>
<dbReference type="PANTHER" id="PTHR38692">
    <property type="entry name" value="PROTEIN SMG"/>
    <property type="match status" value="1"/>
</dbReference>
<dbReference type="Proteomes" id="UP000035170">
    <property type="component" value="Unassembled WGS sequence"/>
</dbReference>
<sequence length="172" mass="18898">MFEVLVFVYENYWRGDACPEPEQLGRKLSAHGFEAEEIRDALHWLDGLSLATQGMQLERSADDDTVAAVTLRGAPEAALPQSDDAMRVYSQAEQEHLGADCLGFIGFLESSNVLSCGLREIVIERAMAAPGDPVALDELKIIVLMVHWSTGIEPDALVLDELCESREGRTAH</sequence>
<gene>
    <name evidence="1 2" type="primary">smg</name>
    <name evidence="2" type="ORF">VPARA_42600</name>
</gene>
<comment type="similarity">
    <text evidence="1">Belongs to the Smg family.</text>
</comment>
<reference evidence="2 3" key="1">
    <citation type="submission" date="2015-03" db="EMBL/GenBank/DDBJ databases">
        <title>Genome sequence of Variovorax paradoxus TBEA6.</title>
        <authorList>
            <person name="Poehlein A."/>
            <person name="Schuldes J."/>
            <person name="Wuebbeler J.H."/>
            <person name="Hiessl S."/>
            <person name="Steinbuechel A."/>
            <person name="Daniel R."/>
        </authorList>
    </citation>
    <scope>NUCLEOTIDE SEQUENCE [LARGE SCALE GENOMIC DNA]</scope>
    <source>
        <strain evidence="2 3">TBEA6</strain>
    </source>
</reference>
<organism evidence="2 3">
    <name type="scientific">Variovorax paradoxus</name>
    <dbReference type="NCBI Taxonomy" id="34073"/>
    <lineage>
        <taxon>Bacteria</taxon>
        <taxon>Pseudomonadati</taxon>
        <taxon>Pseudomonadota</taxon>
        <taxon>Betaproteobacteria</taxon>
        <taxon>Burkholderiales</taxon>
        <taxon>Comamonadaceae</taxon>
        <taxon>Variovorax</taxon>
    </lineage>
</organism>
<dbReference type="HAMAP" id="MF_00598">
    <property type="entry name" value="Smg"/>
    <property type="match status" value="1"/>
</dbReference>
<dbReference type="AlphaFoldDB" id="A0A0H2LWK4"/>
<evidence type="ECO:0000313" key="3">
    <source>
        <dbReference type="Proteomes" id="UP000035170"/>
    </source>
</evidence>
<evidence type="ECO:0000313" key="2">
    <source>
        <dbReference type="EMBL" id="KLN54618.1"/>
    </source>
</evidence>
<dbReference type="PANTHER" id="PTHR38692:SF1">
    <property type="entry name" value="PROTEIN SMG"/>
    <property type="match status" value="1"/>
</dbReference>
<keyword evidence="3" id="KW-1185">Reference proteome</keyword>
<evidence type="ECO:0000256" key="1">
    <source>
        <dbReference type="HAMAP-Rule" id="MF_00598"/>
    </source>
</evidence>
<dbReference type="RefSeq" id="WP_047785903.1">
    <property type="nucleotide sequence ID" value="NZ_JZWI01000022.1"/>
</dbReference>
<protein>
    <recommendedName>
        <fullName evidence="1">Protein Smg homolog</fullName>
    </recommendedName>
</protein>
<dbReference type="Pfam" id="PF04361">
    <property type="entry name" value="DUF494"/>
    <property type="match status" value="1"/>
</dbReference>
<comment type="caution">
    <text evidence="2">The sequence shown here is derived from an EMBL/GenBank/DDBJ whole genome shotgun (WGS) entry which is preliminary data.</text>
</comment>
<dbReference type="InterPro" id="IPR007456">
    <property type="entry name" value="Smg"/>
</dbReference>
<dbReference type="EMBL" id="JZWI01000022">
    <property type="protein sequence ID" value="KLN54618.1"/>
    <property type="molecule type" value="Genomic_DNA"/>
</dbReference>
<proteinExistence type="inferred from homology"/>
<name>A0A0H2LWK4_VARPD</name>